<organism evidence="1 2">
    <name type="scientific">Mesorhizobium temperatum</name>
    <dbReference type="NCBI Taxonomy" id="241416"/>
    <lineage>
        <taxon>Bacteria</taxon>
        <taxon>Pseudomonadati</taxon>
        <taxon>Pseudomonadota</taxon>
        <taxon>Alphaproteobacteria</taxon>
        <taxon>Hyphomicrobiales</taxon>
        <taxon>Phyllobacteriaceae</taxon>
        <taxon>Mesorhizobium</taxon>
    </lineage>
</organism>
<reference evidence="1 2" key="1">
    <citation type="submission" date="2017-08" db="EMBL/GenBank/DDBJ databases">
        <title>Mesorhizobium wenxinae sp. nov., a novel rhizobial species isolated from root nodules of chickpea (Cicer arietinum L.).</title>
        <authorList>
            <person name="Zhang J."/>
        </authorList>
    </citation>
    <scope>NUCLEOTIDE SEQUENCE [LARGE SCALE GENOMIC DNA]</scope>
    <source>
        <strain evidence="1 2">SDW018</strain>
    </source>
</reference>
<dbReference type="Proteomes" id="UP000216442">
    <property type="component" value="Unassembled WGS sequence"/>
</dbReference>
<dbReference type="EMBL" id="NPKJ01000039">
    <property type="protein sequence ID" value="PAQ09816.1"/>
    <property type="molecule type" value="Genomic_DNA"/>
</dbReference>
<gene>
    <name evidence="1" type="ORF">CIT26_11115</name>
</gene>
<proteinExistence type="predicted"/>
<sequence length="97" mass="11072">MAHDPIDTLGKATRHNMLVKAECSCGNVRYCRSADLMMVYGGGVDPLSLKFDCSRCKPQIKITLLEVHPEHLPKRLMIHKPMKIDGKIVWHTERFRG</sequence>
<keyword evidence="2" id="KW-1185">Reference proteome</keyword>
<evidence type="ECO:0000313" key="2">
    <source>
        <dbReference type="Proteomes" id="UP000216442"/>
    </source>
</evidence>
<evidence type="ECO:0000313" key="1">
    <source>
        <dbReference type="EMBL" id="PAQ09816.1"/>
    </source>
</evidence>
<accession>A0A271LQW8</accession>
<name>A0A271LQW8_9HYPH</name>
<dbReference type="AlphaFoldDB" id="A0A271LQW8"/>
<protein>
    <submittedName>
        <fullName evidence="1">Uncharacterized protein</fullName>
    </submittedName>
</protein>
<comment type="caution">
    <text evidence="1">The sequence shown here is derived from an EMBL/GenBank/DDBJ whole genome shotgun (WGS) entry which is preliminary data.</text>
</comment>
<dbReference type="OrthoDB" id="8116599at2"/>